<keyword evidence="2" id="KW-1185">Reference proteome</keyword>
<protein>
    <submittedName>
        <fullName evidence="1">S-adenosylmethionine-dependent methyltransferase/MSMEI_2290</fullName>
        <ecNumber evidence="1">2.1.1.-</ecNumber>
    </submittedName>
</protein>
<comment type="caution">
    <text evidence="1">The sequence shown here is derived from an EMBL/GenBank/DDBJ whole genome shotgun (WGS) entry which is preliminary data.</text>
</comment>
<accession>A0A158BMR9</accession>
<evidence type="ECO:0000313" key="2">
    <source>
        <dbReference type="Proteomes" id="UP000054851"/>
    </source>
</evidence>
<reference evidence="1" key="1">
    <citation type="submission" date="2016-01" db="EMBL/GenBank/DDBJ databases">
        <authorList>
            <person name="Peeters C."/>
        </authorList>
    </citation>
    <scope>NUCLEOTIDE SEQUENCE</scope>
    <source>
        <strain evidence="1">LMG 29322</strain>
    </source>
</reference>
<dbReference type="GO" id="GO:0032259">
    <property type="term" value="P:methylation"/>
    <property type="evidence" value="ECO:0007669"/>
    <property type="project" value="UniProtKB-KW"/>
</dbReference>
<evidence type="ECO:0000313" key="1">
    <source>
        <dbReference type="EMBL" id="SAK70587.1"/>
    </source>
</evidence>
<dbReference type="GO" id="GO:0008168">
    <property type="term" value="F:methyltransferase activity"/>
    <property type="evidence" value="ECO:0007669"/>
    <property type="project" value="UniProtKB-KW"/>
</dbReference>
<dbReference type="SUPFAM" id="SSF53335">
    <property type="entry name" value="S-adenosyl-L-methionine-dependent methyltransferases"/>
    <property type="match status" value="1"/>
</dbReference>
<gene>
    <name evidence="1" type="ORF">AWB79_03824</name>
</gene>
<dbReference type="AlphaFoldDB" id="A0A158BMR9"/>
<dbReference type="InterPro" id="IPR029063">
    <property type="entry name" value="SAM-dependent_MTases_sf"/>
</dbReference>
<dbReference type="Gene3D" id="3.40.50.150">
    <property type="entry name" value="Vaccinia Virus protein VP39"/>
    <property type="match status" value="1"/>
</dbReference>
<dbReference type="Proteomes" id="UP000054851">
    <property type="component" value="Unassembled WGS sequence"/>
</dbReference>
<dbReference type="STRING" id="1777140.AWB79_03824"/>
<dbReference type="EC" id="2.1.1.-" evidence="1"/>
<sequence>MDTKTETDLFESQFADPVVIDQVNELIASSNATLGVGGGGSHFDARRMAISVGYMKAFGLSQGYCVEIGSLDYLTAKVVWSFFPQAQVVGTRHDLRHRPMPFPDGSVDNIVCLEVIEHISDIRYRQATTLDGIFYFLEEVFRVLRVGGRALISTPNAASLWSMMQVLREQPPMMYEWHFREFTMSELRQIVEHCGFKVVAHNAEYAWHLWDFSFITRFLEETRFSCANRGDDQFIVIEKPAVSERRPHALNLPSNLRHYPERLALKTFLRKLKWKLGMRPTPRR</sequence>
<dbReference type="OrthoDB" id="8564828at2"/>
<proteinExistence type="predicted"/>
<organism evidence="1 2">
    <name type="scientific">Caballeronia hypogeia</name>
    <dbReference type="NCBI Taxonomy" id="1777140"/>
    <lineage>
        <taxon>Bacteria</taxon>
        <taxon>Pseudomonadati</taxon>
        <taxon>Pseudomonadota</taxon>
        <taxon>Betaproteobacteria</taxon>
        <taxon>Burkholderiales</taxon>
        <taxon>Burkholderiaceae</taxon>
        <taxon>Caballeronia</taxon>
    </lineage>
</organism>
<dbReference type="EMBL" id="FCOA02000012">
    <property type="protein sequence ID" value="SAK70587.1"/>
    <property type="molecule type" value="Genomic_DNA"/>
</dbReference>
<dbReference type="Pfam" id="PF13489">
    <property type="entry name" value="Methyltransf_23"/>
    <property type="match status" value="1"/>
</dbReference>
<keyword evidence="1" id="KW-0808">Transferase</keyword>
<dbReference type="RefSeq" id="WP_061168990.1">
    <property type="nucleotide sequence ID" value="NZ_FCOA02000012.1"/>
</dbReference>
<keyword evidence="1" id="KW-0489">Methyltransferase</keyword>
<name>A0A158BMR9_9BURK</name>